<dbReference type="InterPro" id="IPR011053">
    <property type="entry name" value="Single_hybrid_motif"/>
</dbReference>
<dbReference type="SUPFAM" id="SSF56059">
    <property type="entry name" value="Glutathione synthetase ATP-binding domain-like"/>
    <property type="match status" value="1"/>
</dbReference>
<feature type="domain" description="Lipoyl-binding" evidence="8">
    <location>
        <begin position="566"/>
        <end position="644"/>
    </location>
</feature>
<dbReference type="Gene3D" id="2.40.50.100">
    <property type="match status" value="1"/>
</dbReference>
<dbReference type="RefSeq" id="WP_344669097.1">
    <property type="nucleotide sequence ID" value="NZ_BAAAQN010000043.1"/>
</dbReference>
<evidence type="ECO:0000256" key="6">
    <source>
        <dbReference type="ARBA" id="ARBA00023267"/>
    </source>
</evidence>
<evidence type="ECO:0000256" key="7">
    <source>
        <dbReference type="PROSITE-ProRule" id="PRU00409"/>
    </source>
</evidence>
<dbReference type="CDD" id="cd06850">
    <property type="entry name" value="biotinyl_domain"/>
    <property type="match status" value="1"/>
</dbReference>
<evidence type="ECO:0000259" key="8">
    <source>
        <dbReference type="PROSITE" id="PS50968"/>
    </source>
</evidence>
<dbReference type="PROSITE" id="PS50979">
    <property type="entry name" value="BC"/>
    <property type="match status" value="1"/>
</dbReference>
<keyword evidence="6" id="KW-0092">Biotin</keyword>
<dbReference type="PANTHER" id="PTHR18866">
    <property type="entry name" value="CARBOXYLASE:PYRUVATE/ACETYL-COA/PROPIONYL-COA CARBOXYLASE"/>
    <property type="match status" value="1"/>
</dbReference>
<dbReference type="Gene3D" id="3.30.470.20">
    <property type="entry name" value="ATP-grasp fold, B domain"/>
    <property type="match status" value="1"/>
</dbReference>
<evidence type="ECO:0000313" key="12">
    <source>
        <dbReference type="Proteomes" id="UP001500751"/>
    </source>
</evidence>
<dbReference type="SUPFAM" id="SSF51230">
    <property type="entry name" value="Single hybrid motif"/>
    <property type="match status" value="1"/>
</dbReference>
<dbReference type="Pfam" id="PF00289">
    <property type="entry name" value="Biotin_carb_N"/>
    <property type="match status" value="1"/>
</dbReference>
<dbReference type="PROSITE" id="PS50975">
    <property type="entry name" value="ATP_GRASP"/>
    <property type="match status" value="1"/>
</dbReference>
<evidence type="ECO:0000259" key="10">
    <source>
        <dbReference type="PROSITE" id="PS50979"/>
    </source>
</evidence>
<dbReference type="EC" id="6.3.4.14" evidence="2"/>
<comment type="cofactor">
    <cofactor evidence="1">
        <name>biotin</name>
        <dbReference type="ChEBI" id="CHEBI:57586"/>
    </cofactor>
</comment>
<evidence type="ECO:0000256" key="1">
    <source>
        <dbReference type="ARBA" id="ARBA00001953"/>
    </source>
</evidence>
<evidence type="ECO:0000256" key="2">
    <source>
        <dbReference type="ARBA" id="ARBA00013263"/>
    </source>
</evidence>
<dbReference type="Pfam" id="PF00364">
    <property type="entry name" value="Biotin_lipoyl"/>
    <property type="match status" value="1"/>
</dbReference>
<reference evidence="12" key="1">
    <citation type="journal article" date="2019" name="Int. J. Syst. Evol. Microbiol.">
        <title>The Global Catalogue of Microorganisms (GCM) 10K type strain sequencing project: providing services to taxonomists for standard genome sequencing and annotation.</title>
        <authorList>
            <consortium name="The Broad Institute Genomics Platform"/>
            <consortium name="The Broad Institute Genome Sequencing Center for Infectious Disease"/>
            <person name="Wu L."/>
            <person name="Ma J."/>
        </authorList>
    </citation>
    <scope>NUCLEOTIDE SEQUENCE [LARGE SCALE GENOMIC DNA]</scope>
    <source>
        <strain evidence="12">JCM 16014</strain>
    </source>
</reference>
<dbReference type="InterPro" id="IPR005479">
    <property type="entry name" value="CPAse_ATP-bd"/>
</dbReference>
<name>A0ABP5GK84_9ACTN</name>
<comment type="caution">
    <text evidence="11">The sequence shown here is derived from an EMBL/GenBank/DDBJ whole genome shotgun (WGS) entry which is preliminary data.</text>
</comment>
<dbReference type="EMBL" id="BAAAQN010000043">
    <property type="protein sequence ID" value="GAA2047404.1"/>
    <property type="molecule type" value="Genomic_DNA"/>
</dbReference>
<dbReference type="InterPro" id="IPR005481">
    <property type="entry name" value="BC-like_N"/>
</dbReference>
<dbReference type="SMART" id="SM00878">
    <property type="entry name" value="Biotin_carb_C"/>
    <property type="match status" value="1"/>
</dbReference>
<dbReference type="SUPFAM" id="SSF52440">
    <property type="entry name" value="PreATP-grasp domain"/>
    <property type="match status" value="1"/>
</dbReference>
<evidence type="ECO:0000256" key="3">
    <source>
        <dbReference type="ARBA" id="ARBA00022598"/>
    </source>
</evidence>
<evidence type="ECO:0000256" key="5">
    <source>
        <dbReference type="ARBA" id="ARBA00022840"/>
    </source>
</evidence>
<accession>A0ABP5GK84</accession>
<dbReference type="InterPro" id="IPR011054">
    <property type="entry name" value="Rudment_hybrid_motif"/>
</dbReference>
<evidence type="ECO:0000259" key="9">
    <source>
        <dbReference type="PROSITE" id="PS50975"/>
    </source>
</evidence>
<dbReference type="InterPro" id="IPR005482">
    <property type="entry name" value="Biotin_COase_C"/>
</dbReference>
<proteinExistence type="predicted"/>
<keyword evidence="4 7" id="KW-0547">Nucleotide-binding</keyword>
<dbReference type="Pfam" id="PF02785">
    <property type="entry name" value="Biotin_carb_C"/>
    <property type="match status" value="1"/>
</dbReference>
<dbReference type="InterPro" id="IPR000089">
    <property type="entry name" value="Biotin_lipoyl"/>
</dbReference>
<dbReference type="PROSITE" id="PS00867">
    <property type="entry name" value="CPSASE_2"/>
    <property type="match status" value="1"/>
</dbReference>
<dbReference type="PROSITE" id="PS50968">
    <property type="entry name" value="BIOTINYL_LIPOYL"/>
    <property type="match status" value="1"/>
</dbReference>
<dbReference type="Proteomes" id="UP001500751">
    <property type="component" value="Unassembled WGS sequence"/>
</dbReference>
<gene>
    <name evidence="11" type="ORF">GCM10009839_60660</name>
</gene>
<feature type="domain" description="Biotin carboxylation" evidence="10">
    <location>
        <begin position="1"/>
        <end position="443"/>
    </location>
</feature>
<dbReference type="InterPro" id="IPR011761">
    <property type="entry name" value="ATP-grasp"/>
</dbReference>
<evidence type="ECO:0000256" key="4">
    <source>
        <dbReference type="ARBA" id="ARBA00022741"/>
    </source>
</evidence>
<protein>
    <recommendedName>
        <fullName evidence="2">biotin carboxylase</fullName>
        <ecNumber evidence="2">6.3.4.14</ecNumber>
    </recommendedName>
</protein>
<sequence>MLKRVLIANRGEIARRIARTCRRLGIEYVAVYSEADHSAAHLHGAVERVLLGGAAAADSYLDVAAVVEAALRTDCDAVHPGYGFLSENPRFAAAVAEAGLVFVGPGAETVAAMGDKARARTLMAEAGVPVLPGSSHATESVSELAAEAARIGFPVILKPVAGGGGKGMAVVGEADALPEAVEQAVRIGRSAFGDGRLLVERYVARPRHIEVQIFGDAYRNVVHLYERECSLQRRHQKIVEEAPAADLAPGVRDALLSAAVQGAEALGYVNAGTFEFIVDGKDFFFLEVNTRLQVEHPVTEEITGVDLVEWQLRVAAGEPLPRTQREITASGHAIECRVYAEDPENGFRPAPGSASDVSWPAGVRVEAAFDDRGDVPAFYDPMVAKLVAHGADRPAALRRLSTAVRESRVAGLTTNLGFLGGLLAEPEVLAGRTDTHLVDDLVAGSAHRGCTRLAVACAAAMDVPAADSPWTGSIGAFGRGDLDPEAPLGRTVVHAEDRSWQAALVGAAGGLVHVTVDGQTLQVSTRGRGRLFHGFVNDLGWTGLRTADGYDVTVGGYRKVLTLEAFAEGGAAGSDGAVRTDMPGTVVALPRAAGEAVRAGDVLVVVESMKLENRLLAPADGVVGELACAVGDVVAAGQVLARLAVAAGANMAGADLAAAASGPESATTTAKGVNR</sequence>
<keyword evidence="3" id="KW-0436">Ligase</keyword>
<evidence type="ECO:0000313" key="11">
    <source>
        <dbReference type="EMBL" id="GAA2047404.1"/>
    </source>
</evidence>
<organism evidence="11 12">
    <name type="scientific">Catenulispora yoronensis</name>
    <dbReference type="NCBI Taxonomy" id="450799"/>
    <lineage>
        <taxon>Bacteria</taxon>
        <taxon>Bacillati</taxon>
        <taxon>Actinomycetota</taxon>
        <taxon>Actinomycetes</taxon>
        <taxon>Catenulisporales</taxon>
        <taxon>Catenulisporaceae</taxon>
        <taxon>Catenulispora</taxon>
    </lineage>
</organism>
<dbReference type="SUPFAM" id="SSF51246">
    <property type="entry name" value="Rudiment single hybrid motif"/>
    <property type="match status" value="1"/>
</dbReference>
<keyword evidence="12" id="KW-1185">Reference proteome</keyword>
<dbReference type="PANTHER" id="PTHR18866:SF33">
    <property type="entry name" value="METHYLCROTONOYL-COA CARBOXYLASE SUBUNIT ALPHA, MITOCHONDRIAL-RELATED"/>
    <property type="match status" value="1"/>
</dbReference>
<feature type="domain" description="ATP-grasp" evidence="9">
    <location>
        <begin position="120"/>
        <end position="316"/>
    </location>
</feature>
<keyword evidence="5 7" id="KW-0067">ATP-binding</keyword>
<dbReference type="InterPro" id="IPR016185">
    <property type="entry name" value="PreATP-grasp_dom_sf"/>
</dbReference>
<dbReference type="InterPro" id="IPR011764">
    <property type="entry name" value="Biotin_carboxylation_dom"/>
</dbReference>
<dbReference type="InterPro" id="IPR050856">
    <property type="entry name" value="Biotin_carboxylase_complex"/>
</dbReference>
<dbReference type="Pfam" id="PF02786">
    <property type="entry name" value="CPSase_L_D2"/>
    <property type="match status" value="1"/>
</dbReference>